<evidence type="ECO:0000256" key="11">
    <source>
        <dbReference type="SAM" id="Coils"/>
    </source>
</evidence>
<evidence type="ECO:0000256" key="2">
    <source>
        <dbReference type="ARBA" id="ARBA00004442"/>
    </source>
</evidence>
<gene>
    <name evidence="16" type="primary">yadA_1</name>
    <name evidence="16" type="ORF">VPLFYP99_01478</name>
</gene>
<dbReference type="Gene3D" id="1.20.5.170">
    <property type="match status" value="1"/>
</dbReference>
<dbReference type="InterPro" id="IPR011049">
    <property type="entry name" value="Serralysin-like_metalloprot_C"/>
</dbReference>
<keyword evidence="11" id="KW-0175">Coiled coil</keyword>
<evidence type="ECO:0000259" key="14">
    <source>
        <dbReference type="Pfam" id="PF05662"/>
    </source>
</evidence>
<dbReference type="Pfam" id="PF03895">
    <property type="entry name" value="YadA_anchor"/>
    <property type="match status" value="1"/>
</dbReference>
<dbReference type="InterPro" id="IPR045584">
    <property type="entry name" value="Pilin-like"/>
</dbReference>
<keyword evidence="4" id="KW-0813">Transport</keyword>
<accession>A0A6N3AKG9</accession>
<dbReference type="InterPro" id="IPR024973">
    <property type="entry name" value="ESPR"/>
</dbReference>
<feature type="domain" description="Trimeric autotransporter adhesin YadA-like head" evidence="13">
    <location>
        <begin position="239"/>
        <end position="262"/>
    </location>
</feature>
<feature type="domain" description="Trimeric autotransporter adhesin YadA-like stalk" evidence="14">
    <location>
        <begin position="308"/>
        <end position="336"/>
    </location>
</feature>
<dbReference type="InterPro" id="IPR005594">
    <property type="entry name" value="YadA_C"/>
</dbReference>
<evidence type="ECO:0000256" key="1">
    <source>
        <dbReference type="ARBA" id="ARBA00004241"/>
    </source>
</evidence>
<dbReference type="EMBL" id="CACRUG010000005">
    <property type="protein sequence ID" value="VYT90186.1"/>
    <property type="molecule type" value="Genomic_DNA"/>
</dbReference>
<evidence type="ECO:0000256" key="7">
    <source>
        <dbReference type="ARBA" id="ARBA00022729"/>
    </source>
</evidence>
<evidence type="ECO:0000259" key="12">
    <source>
        <dbReference type="Pfam" id="PF03895"/>
    </source>
</evidence>
<dbReference type="Gene3D" id="1.20.5.340">
    <property type="match status" value="8"/>
</dbReference>
<dbReference type="Pfam" id="PF13018">
    <property type="entry name" value="ESPR"/>
    <property type="match status" value="1"/>
</dbReference>
<dbReference type="InterPro" id="IPR053108">
    <property type="entry name" value="Chlamydial_TARP"/>
</dbReference>
<dbReference type="Gene3D" id="6.20.50.100">
    <property type="match status" value="9"/>
</dbReference>
<feature type="domain" description="Trimeric autotransporter adhesin YadA-like stalk" evidence="14">
    <location>
        <begin position="2829"/>
        <end position="2866"/>
    </location>
</feature>
<reference evidence="16" key="1">
    <citation type="submission" date="2019-11" db="EMBL/GenBank/DDBJ databases">
        <authorList>
            <person name="Feng L."/>
        </authorList>
    </citation>
    <scope>NUCLEOTIDE SEQUENCE</scope>
    <source>
        <strain evidence="16">VparvulaLFYP99</strain>
    </source>
</reference>
<protein>
    <submittedName>
        <fullName evidence="16">Adhesin YadA</fullName>
    </submittedName>
</protein>
<comment type="similarity">
    <text evidence="3">Belongs to the autotransporter-2 (AT-2) (TC 1.B.40) family.</text>
</comment>
<feature type="domain" description="Trimeric autotransporter adhesin YadA-like head" evidence="13">
    <location>
        <begin position="73"/>
        <end position="98"/>
    </location>
</feature>
<feature type="domain" description="ESPR" evidence="15">
    <location>
        <begin position="1"/>
        <end position="41"/>
    </location>
</feature>
<keyword evidence="6" id="KW-0812">Transmembrane</keyword>
<dbReference type="GO" id="GO:0009986">
    <property type="term" value="C:cell surface"/>
    <property type="evidence" value="ECO:0007669"/>
    <property type="project" value="UniProtKB-SubCell"/>
</dbReference>
<dbReference type="Gene3D" id="3.30.1300.30">
    <property type="entry name" value="GSPII I/J protein-like"/>
    <property type="match status" value="1"/>
</dbReference>
<dbReference type="GO" id="GO:0009279">
    <property type="term" value="C:cell outer membrane"/>
    <property type="evidence" value="ECO:0007669"/>
    <property type="project" value="UniProtKB-SubCell"/>
</dbReference>
<evidence type="ECO:0000256" key="4">
    <source>
        <dbReference type="ARBA" id="ARBA00022448"/>
    </source>
</evidence>
<dbReference type="Pfam" id="PF05658">
    <property type="entry name" value="YadA_head"/>
    <property type="match status" value="4"/>
</dbReference>
<keyword evidence="5" id="KW-1134">Transmembrane beta strand</keyword>
<feature type="coiled-coil region" evidence="11">
    <location>
        <begin position="2983"/>
        <end position="3017"/>
    </location>
</feature>
<keyword evidence="9" id="KW-0472">Membrane</keyword>
<dbReference type="GO" id="GO:0015031">
    <property type="term" value="P:protein transport"/>
    <property type="evidence" value="ECO:0007669"/>
    <property type="project" value="UniProtKB-KW"/>
</dbReference>
<evidence type="ECO:0000256" key="3">
    <source>
        <dbReference type="ARBA" id="ARBA00005848"/>
    </source>
</evidence>
<comment type="subcellular location">
    <subcellularLocation>
        <location evidence="2">Cell outer membrane</location>
    </subcellularLocation>
    <subcellularLocation>
        <location evidence="1">Cell surface</location>
    </subcellularLocation>
</comment>
<dbReference type="PANTHER" id="PTHR36975">
    <property type="match status" value="1"/>
</dbReference>
<dbReference type="Gene3D" id="2.150.10.10">
    <property type="entry name" value="Serralysin-like metalloprotease, C-terminal"/>
    <property type="match status" value="3"/>
</dbReference>
<dbReference type="InterPro" id="IPR008640">
    <property type="entry name" value="Adhesin_Head_dom"/>
</dbReference>
<dbReference type="RefSeq" id="WP_156697221.1">
    <property type="nucleotide sequence ID" value="NZ_CACRUG010000005.1"/>
</dbReference>
<name>A0A6N3AKG9_VEIPA</name>
<keyword evidence="7" id="KW-0732">Signal</keyword>
<dbReference type="SUPFAM" id="SSF101967">
    <property type="entry name" value="Adhesin YadA, collagen-binding domain"/>
    <property type="match status" value="4"/>
</dbReference>
<keyword evidence="8" id="KW-0653">Protein transport</keyword>
<organism evidence="16">
    <name type="scientific">Veillonella parvula</name>
    <name type="common">Staphylococcus parvulus</name>
    <dbReference type="NCBI Taxonomy" id="29466"/>
    <lineage>
        <taxon>Bacteria</taxon>
        <taxon>Bacillati</taxon>
        <taxon>Bacillota</taxon>
        <taxon>Negativicutes</taxon>
        <taxon>Veillonellales</taxon>
        <taxon>Veillonellaceae</taxon>
        <taxon>Veillonella</taxon>
    </lineage>
</organism>
<dbReference type="InterPro" id="IPR008635">
    <property type="entry name" value="Coiled_stalk_dom"/>
</dbReference>
<feature type="domain" description="Trimeric autotransporter adhesin YadA-like head" evidence="13">
    <location>
        <begin position="124"/>
        <end position="146"/>
    </location>
</feature>
<proteinExistence type="inferred from homology"/>
<feature type="domain" description="Trimeric autotransporter adhesin YadA-like stalk" evidence="14">
    <location>
        <begin position="621"/>
        <end position="661"/>
    </location>
</feature>
<evidence type="ECO:0000256" key="6">
    <source>
        <dbReference type="ARBA" id="ARBA00022692"/>
    </source>
</evidence>
<evidence type="ECO:0000256" key="8">
    <source>
        <dbReference type="ARBA" id="ARBA00022927"/>
    </source>
</evidence>
<feature type="domain" description="Trimeric autotransporter adhesin YadA-like stalk" evidence="14">
    <location>
        <begin position="447"/>
        <end position="482"/>
    </location>
</feature>
<evidence type="ECO:0000259" key="13">
    <source>
        <dbReference type="Pfam" id="PF05658"/>
    </source>
</evidence>
<dbReference type="SUPFAM" id="SSF54523">
    <property type="entry name" value="Pili subunits"/>
    <property type="match status" value="1"/>
</dbReference>
<dbReference type="PANTHER" id="PTHR36975:SF5">
    <property type="entry name" value="TRANSLOCATED ACTIN-RECRUITING PHOSPHOPROTEIN"/>
    <property type="match status" value="1"/>
</dbReference>
<evidence type="ECO:0000259" key="15">
    <source>
        <dbReference type="Pfam" id="PF13018"/>
    </source>
</evidence>
<feature type="domain" description="Trimeric autotransporter adhesin YadA-like head" evidence="13">
    <location>
        <begin position="355"/>
        <end position="383"/>
    </location>
</feature>
<feature type="domain" description="Trimeric autotransporter adhesin YadA-like C-terminal membrane anchor" evidence="12">
    <location>
        <begin position="2883"/>
        <end position="2938"/>
    </location>
</feature>
<sequence length="3026" mass="314058">MNKIFKVVWSKSKNCYVVVSEFAKNNSGKKKIVVAAILAALAMTNASISMAANTLPTNMHATAVGLGAGASVTGDKAVGFGQNAAAAGGYSIAIGANSSTSVNSPQGIAIGGGNTANEGARVIGEQAIAIGGNTIAQGNSSIVIGGDDVVKADGVKVIYTTNNGENKTGDLRSAVQSLTGFDMRNPLYTSATAGESGITLGMKGQSGNVGIAIGTGANAKDRLSGTSSGASGQANNDVTNAIAIGTGARANRDNAIAIGGGSNTDVGGTKQSSYTLPNNVVASWAGGDKTLPGDVVSFGSKGYERQLKHVAPGEVSATSTDAINGSQLSAIVDQIAYKYISIKSSDVANKDNTGATADNSIAIGPNAATDASASRSVAVGDGARGKVVDGVAVGSKSIADIASGVAGYNVNASRTDIYASLSGAALTSKLGGVAVGTINQTRQINYVAAGTADTDAVNVAQLKSVNLAFTGDTGTGDVNLANSKLAVNGDNTYISTTANGKKITVSGKKQDITVANGSATATAGMADSANVANAINQAIDQNKYGWNLSANGEATPVAVEKGNTVDFSGDDNVAVARNDKKISVALKKDLSKLNSASFNNASGNETVKIDGDKGINAGNLKVANVADGVADKDAVNVSQLKKVDDKAEANKTAIDTNKTAIAKNVGDITTNKTDIATNKNSIAANTQKIADNKTAIDKNTGEIATNKGDIASNKANIAQNTAAIARKISLGGNSGSTDEKSLSTGDVKFNVKGENGLTTVANGDDVTVKLDDTTKGKIENAADRDLSNLTPDGKQQVKELAAWNVVANNETAEKVEGGNTVKFIDGDNISITQNGKDFTISTKKDVTFDTVTATQTITAPKVKAITGVETPQVTGLTNTAWVPGQTQPVSGRAATEDQLKHVDDQVAENKANIADNTAKIGKNADAIADNKQKIADNKDAITKNASEIAINKGDIASNKANIAQNTTAIARKISLGGNSGSTDEKSLSTGDVKFNVKGENGLTTVANGDDVTVKLDDATKGKVDNAADRDLSNLTDAGKQQVKDLAAWHVVANNETAEKVEGGNTVKFIDGDNISITQNGKDFTISTKKDVTFDTVTATQTITAPKVKATTGVETPQVTGLTNTAWVPGQTQPVSGRAATEDQLKHVDDQVAENKANIADNTDKIGKNADAIADNKQKIADNKTAITKNTDNIATNRQNIADNKAAITKNASDIVTNKDNIATNKANIDKNTTAIGRKISLGGNSGSTDEKSLSTGDVKFNVKGENGLTTVANGDDVTVKLDDATKGKVDNAADRDLSNLTPDGKQQVKDLAAWNVVANNEMAEKVEGGNTVKFIDGDNISITQNGKDFTISTKKDVTFDTVTATQTITAPKVKATTGVETPQVTGLTNTTWVPGQTQPVSGRAATEDQLKHVDDQVAENKANIADNTDKIGKNADAIADNKQKIADNKTAIDKNAVDIATNKDNIAANKTDIATNKDNIADNKQKIAANKSAIDKNTGDIATNKDNIADNKQKIADNKAAITKNASDIATNKDNIDKNTTAIARKISLGGNSGSTDEKSLSTGDVKFNVKGENGLTTVANGDDVTVKLDDATKGKVDNAADRDLSNLTDAGKQQVKDLAAWHVVANNETAEKVEGGNTVKFIDGDNISITQNGKDFTISTKKDVTFDTVTATQTITAPKVKATTGVETPQVTGLTNTAWVPGQTQPVSGRAATEDQLKHVDDQVAENKANIVDNTDKIGKNADAIADNKQKIADNKTAIDKNTGDIATNKADISTNKDNIAINKANIDKNTTAIGRKISLGGNSGSTDEKSLSTGDVKFNVKGENGLTTVANGDDVTVKLDDTTKGKIDNATDRDLSNLTPDGKQQVKDLAAWNVVANNETAEKVEGGNTVKFIDGDNISITQNGKDFTISTKKDVTFDTVTANQTITAPKVKATTGVETPQVTGLTNTAWVPGQTQPVSGRAATEDQLKHVDDQVAENKANIADNTDKIGKNADAIADNKQKIADNKTAIDKNAVDITTNKDNIADNKQKIADNKTAIDKNAGDIATNKDNIAANKQNIADNKAAITKNASDIATNKDNIDKNTTAIGRKISLGGNSGSTNEKSLSTGDVKFNVKGENGLTTVANGDDVTVKLDDATKGKVDNAADRDLSNLTPDGKQQVKDLAAWNVVANNEMAEKVEGGNTVKFIDGDNISITQNGKDFTISTKKDVTFDTVTATQTITAPKVKATTGVETPQVTGLTNTAWTLGQTQPVSGRAATEDQLKYVDDQVSENKAKIADNTDKIGKNAEAIADNKQKIADNKAAIDKNAVDIATNKDNIATNKADIATNKDNIATNKQNIADNKAAITKNAGDIAANKANIDKNTEAIGRKISLGGNTGSTDEKSLSTGDVKFNIKGQNGIVTEANGDDVTVKLDDATANKINNAANTDLSNLTDAGKQQVKDLSAWNVVANGNTAEKVEGGNTVKFIDGDNISITQNGKDFTIATKQDVTFNIVKANQTITAPKVKATEGVETPQVTGLTNTAWTPGQTQPVSGRAATEDQLKHVDDQVAENKANIADNTDKIGKNADAIADNKQKIANNKAAIDRNAADIATNKENIAANKQNIADNKAAITKNTSDIATNKDNIATNKANIDKNTTAIARKISLGGNSGSTDEKSLSTGDVKFNVKGENGLTTVANGDDVTVKLDDATKGKIDNAANQDLSNLTETGKQQVKDISAWNVTAAGGTVEKVQGSDTVKFQAGDNLVVNQDRTTFTYGLAKDLKGLNSVIVGDENGVSTKITPAGTTVKDAAGNSTTINGGGMTITPADTAASPVSLTVDGLNNGGNKIHGVAPGTADTDAVNVSQLKASNAGLQEAVNRVGTETQRVGAHAAAMAALKPIQYDPLEPTQIMAGIGNYRGETAGAIGIAHYRTEDTMFNVGVSLGTSHNMVNAGITHKFGGSRERKDAIPERYKAGPISSVYVMQDEVSSLKKENSNQKTVIANQAARLNTLEAENERQRQELAETKQGLDDLRAVVNQLLASKG</sequence>
<keyword evidence="10" id="KW-0998">Cell outer membrane</keyword>
<evidence type="ECO:0000256" key="10">
    <source>
        <dbReference type="ARBA" id="ARBA00023237"/>
    </source>
</evidence>
<evidence type="ECO:0000256" key="9">
    <source>
        <dbReference type="ARBA" id="ARBA00023136"/>
    </source>
</evidence>
<evidence type="ECO:0000256" key="5">
    <source>
        <dbReference type="ARBA" id="ARBA00022452"/>
    </source>
</evidence>
<dbReference type="Pfam" id="PF05662">
    <property type="entry name" value="YadA_stalk"/>
    <property type="match status" value="4"/>
</dbReference>
<evidence type="ECO:0000313" key="16">
    <source>
        <dbReference type="EMBL" id="VYT90186.1"/>
    </source>
</evidence>